<feature type="region of interest" description="Disordered" evidence="2">
    <location>
        <begin position="44"/>
        <end position="76"/>
    </location>
</feature>
<keyword evidence="5" id="KW-1185">Reference proteome</keyword>
<feature type="transmembrane region" description="Helical" evidence="3">
    <location>
        <begin position="15"/>
        <end position="36"/>
    </location>
</feature>
<keyword evidence="3" id="KW-0812">Transmembrane</keyword>
<evidence type="ECO:0000256" key="3">
    <source>
        <dbReference type="SAM" id="Phobius"/>
    </source>
</evidence>
<keyword evidence="1" id="KW-0732">Signal</keyword>
<dbReference type="Gene3D" id="2.60.40.1240">
    <property type="match status" value="1"/>
</dbReference>
<keyword evidence="3" id="KW-0472">Membrane</keyword>
<evidence type="ECO:0008006" key="6">
    <source>
        <dbReference type="Google" id="ProtNLM"/>
    </source>
</evidence>
<evidence type="ECO:0000313" key="5">
    <source>
        <dbReference type="Proteomes" id="UP001425155"/>
    </source>
</evidence>
<sequence>MTTGDDGSVRTRSRAVWIGVALIAVVAVVIALIVFLPRATAPVASPTGSATNGTASATDGSASSDPSSSPVATGTIPTESAVPIGSVAPVAPGVTAAVAGFEAVESEAKMPGEVAGPSIRFTITITNSTDAPVSLASALVNVYYGPSQTPSQDMSNPGVKELPAEIPAGASVDGVLVFDVPEADRELLLITLDYQPGEPVVAFQGAFPA</sequence>
<comment type="caution">
    <text evidence="4">The sequence shown here is derived from an EMBL/GenBank/DDBJ whole genome shotgun (WGS) entry which is preliminary data.</text>
</comment>
<dbReference type="RefSeq" id="WP_342115812.1">
    <property type="nucleotide sequence ID" value="NZ_JBCAUN010000003.1"/>
</dbReference>
<dbReference type="Proteomes" id="UP001425155">
    <property type="component" value="Unassembled WGS sequence"/>
</dbReference>
<keyword evidence="3" id="KW-1133">Transmembrane helix</keyword>
<gene>
    <name evidence="4" type="ORF">WJX64_15655</name>
</gene>
<reference evidence="4 5" key="1">
    <citation type="submission" date="2024-03" db="EMBL/GenBank/DDBJ databases">
        <title>YIM 134122 draft genome.</title>
        <authorList>
            <person name="Zuo S."/>
            <person name="Xiong L."/>
        </authorList>
    </citation>
    <scope>NUCLEOTIDE SEQUENCE [LARGE SCALE GENOMIC DNA]</scope>
    <source>
        <strain evidence="4 5">YIM 134122</strain>
    </source>
</reference>
<organism evidence="4 5">
    <name type="scientific">Leifsonia stereocauli</name>
    <dbReference type="NCBI Taxonomy" id="3134136"/>
    <lineage>
        <taxon>Bacteria</taxon>
        <taxon>Bacillati</taxon>
        <taxon>Actinomycetota</taxon>
        <taxon>Actinomycetes</taxon>
        <taxon>Micrococcales</taxon>
        <taxon>Microbacteriaceae</taxon>
        <taxon>Leifsonia</taxon>
    </lineage>
</organism>
<evidence type="ECO:0000256" key="1">
    <source>
        <dbReference type="ARBA" id="ARBA00022729"/>
    </source>
</evidence>
<proteinExistence type="predicted"/>
<protein>
    <recommendedName>
        <fullName evidence="6">DUF4352 domain-containing protein</fullName>
    </recommendedName>
</protein>
<dbReference type="InterPro" id="IPR029050">
    <property type="entry name" value="Immunoprotect_excell_Ig-like"/>
</dbReference>
<dbReference type="EMBL" id="JBCLVG010000003">
    <property type="protein sequence ID" value="MEN1947994.1"/>
    <property type="molecule type" value="Genomic_DNA"/>
</dbReference>
<feature type="compositionally biased region" description="Low complexity" evidence="2">
    <location>
        <begin position="44"/>
        <end position="74"/>
    </location>
</feature>
<evidence type="ECO:0000313" key="4">
    <source>
        <dbReference type="EMBL" id="MEN1947994.1"/>
    </source>
</evidence>
<accession>A0ABU9W7K7</accession>
<evidence type="ECO:0000256" key="2">
    <source>
        <dbReference type="SAM" id="MobiDB-lite"/>
    </source>
</evidence>
<name>A0ABU9W7K7_9MICO</name>